<evidence type="ECO:0000256" key="4">
    <source>
        <dbReference type="ARBA" id="ARBA00023163"/>
    </source>
</evidence>
<comment type="caution">
    <text evidence="6">The sequence shown here is derived from an EMBL/GenBank/DDBJ whole genome shotgun (WGS) entry which is preliminary data.</text>
</comment>
<proteinExistence type="inferred from homology"/>
<evidence type="ECO:0000313" key="6">
    <source>
        <dbReference type="EMBL" id="CAG7609007.1"/>
    </source>
</evidence>
<reference evidence="6" key="1">
    <citation type="submission" date="2021-06" db="EMBL/GenBank/DDBJ databases">
        <authorList>
            <person name="Criscuolo A."/>
        </authorList>
    </citation>
    <scope>NUCLEOTIDE SEQUENCE</scope>
    <source>
        <strain evidence="6">CIP111600</strain>
    </source>
</reference>
<dbReference type="FunFam" id="1.10.10.10:FF:000001">
    <property type="entry name" value="LysR family transcriptional regulator"/>
    <property type="match status" value="1"/>
</dbReference>
<protein>
    <submittedName>
        <fullName evidence="6">HTH-type transcriptional regulator GltC</fullName>
    </submittedName>
</protein>
<dbReference type="EMBL" id="CAJVAS010000003">
    <property type="protein sequence ID" value="CAG7609007.1"/>
    <property type="molecule type" value="Genomic_DNA"/>
</dbReference>
<dbReference type="Pfam" id="PF00126">
    <property type="entry name" value="HTH_1"/>
    <property type="match status" value="1"/>
</dbReference>
<evidence type="ECO:0000313" key="7">
    <source>
        <dbReference type="Proteomes" id="UP000693672"/>
    </source>
</evidence>
<dbReference type="InterPro" id="IPR005119">
    <property type="entry name" value="LysR_subst-bd"/>
</dbReference>
<dbReference type="Proteomes" id="UP000693672">
    <property type="component" value="Unassembled WGS sequence"/>
</dbReference>
<sequence length="293" mass="33199">MEWQQLEYFHTVAELQHFTMAARKLSVAQPTLSRSISKLESELGVPLFDRQGRGITLNAYGRMFHARTARILQEMQEAKQELLYLQNPDTGTVSLAFLKSLGISRVPKLVQGFLELYPNVTFQLYQNATRTMLDQLERGEIDFCLASMTESRPGIQWTELWTEELYVFVPHSHPLAGKQYVTLQDISGERFVVLKQGYSTRAILDQLFSEIGVEPLIAFEGEEVVSVMGFVSANLGIALLPQVDELGTMNVSRLSIADARCERRIGLAWREGRFIAPAAERFRNYLIEATSMA</sequence>
<keyword evidence="2" id="KW-0805">Transcription regulation</keyword>
<comment type="similarity">
    <text evidence="1">Belongs to the LysR transcriptional regulatory family.</text>
</comment>
<evidence type="ECO:0000259" key="5">
    <source>
        <dbReference type="PROSITE" id="PS50931"/>
    </source>
</evidence>
<evidence type="ECO:0000256" key="3">
    <source>
        <dbReference type="ARBA" id="ARBA00023125"/>
    </source>
</evidence>
<name>A0A916NGN8_9BACL</name>
<dbReference type="InterPro" id="IPR050950">
    <property type="entry name" value="HTH-type_LysR_regulators"/>
</dbReference>
<dbReference type="GO" id="GO:0003677">
    <property type="term" value="F:DNA binding"/>
    <property type="evidence" value="ECO:0007669"/>
    <property type="project" value="UniProtKB-KW"/>
</dbReference>
<dbReference type="GO" id="GO:0005829">
    <property type="term" value="C:cytosol"/>
    <property type="evidence" value="ECO:0007669"/>
    <property type="project" value="TreeGrafter"/>
</dbReference>
<dbReference type="AlphaFoldDB" id="A0A916NGN8"/>
<dbReference type="PROSITE" id="PS50931">
    <property type="entry name" value="HTH_LYSR"/>
    <property type="match status" value="1"/>
</dbReference>
<dbReference type="PANTHER" id="PTHR30419">
    <property type="entry name" value="HTH-TYPE TRANSCRIPTIONAL REGULATOR YBHD"/>
    <property type="match status" value="1"/>
</dbReference>
<evidence type="ECO:0000256" key="2">
    <source>
        <dbReference type="ARBA" id="ARBA00023015"/>
    </source>
</evidence>
<keyword evidence="3" id="KW-0238">DNA-binding</keyword>
<accession>A0A916NGN8</accession>
<dbReference type="Pfam" id="PF03466">
    <property type="entry name" value="LysR_substrate"/>
    <property type="match status" value="1"/>
</dbReference>
<keyword evidence="4" id="KW-0804">Transcription</keyword>
<organism evidence="6 7">
    <name type="scientific">Paenibacillus solanacearum</name>
    <dbReference type="NCBI Taxonomy" id="2048548"/>
    <lineage>
        <taxon>Bacteria</taxon>
        <taxon>Bacillati</taxon>
        <taxon>Bacillota</taxon>
        <taxon>Bacilli</taxon>
        <taxon>Bacillales</taxon>
        <taxon>Paenibacillaceae</taxon>
        <taxon>Paenibacillus</taxon>
    </lineage>
</organism>
<keyword evidence="7" id="KW-1185">Reference proteome</keyword>
<dbReference type="RefSeq" id="WP_218090937.1">
    <property type="nucleotide sequence ID" value="NZ_CAJVAS010000003.1"/>
</dbReference>
<feature type="domain" description="HTH lysR-type" evidence="5">
    <location>
        <begin position="1"/>
        <end position="58"/>
    </location>
</feature>
<dbReference type="PANTHER" id="PTHR30419:SF28">
    <property type="entry name" value="HTH-TYPE TRANSCRIPTIONAL REGULATOR BSDA"/>
    <property type="match status" value="1"/>
</dbReference>
<evidence type="ECO:0000256" key="1">
    <source>
        <dbReference type="ARBA" id="ARBA00009437"/>
    </source>
</evidence>
<gene>
    <name evidence="6" type="primary">gltC_2</name>
    <name evidence="6" type="ORF">PAESOLCIP111_01122</name>
</gene>
<dbReference type="CDD" id="cd08434">
    <property type="entry name" value="PBP2_GltC_like"/>
    <property type="match status" value="1"/>
</dbReference>
<dbReference type="InterPro" id="IPR000847">
    <property type="entry name" value="LysR_HTH_N"/>
</dbReference>
<dbReference type="GO" id="GO:0003700">
    <property type="term" value="F:DNA-binding transcription factor activity"/>
    <property type="evidence" value="ECO:0007669"/>
    <property type="project" value="InterPro"/>
</dbReference>